<dbReference type="Pfam" id="PF05960">
    <property type="entry name" value="DUF885"/>
    <property type="match status" value="1"/>
</dbReference>
<sequence length="530" mass="58839">MRNCDVVILSPLPAPTTRYGRRVDERLRAVCDLMMPQAREMAGLHEYDGRVQDLSPSGVAASLARLESARRSAGPRRDAHDEAHLAVFEEAMRVRFAELELHRRDPYPHLSNLELACYDREYGSRKERAGARRKHLAQWPEAIQASLESLDQVSAPVAEALLGTAYGLAVGLEAGHGREEEQALRAHARLVARLEDAARHGDPDPRMGGRALAALMGSQEGMAVDLGALAEEADRERARLTGLLEDACAELDPRRPVDELIPGLLADHPDADEVIAEAARLTDEVIDFTRDRRLAPFLDGECLVGPAPASRRWSMAMMSWAAPAEKSSVPSWFHVTPPEPEWPREEREEWLSVFSRTSLPSITVHEVAPGHFAHGRALRRVSGPVRRVLHSLAFAEGWAHYVEEVCLEEGFRSRDPRFAIGVALEALVRVTRLTCAIGLHTGAMTLEEATGRFMRDAHLARASAVAEARRGTFDAGYGRYTWGKLEIMRLRERARRRWGREFGLPRFHAALLSLGSPPLGLLADALDLRD</sequence>
<name>A0A1H8RUX6_9ACTN</name>
<protein>
    <recommendedName>
        <fullName evidence="3">DUF885 domain-containing protein</fullName>
    </recommendedName>
</protein>
<evidence type="ECO:0008006" key="3">
    <source>
        <dbReference type="Google" id="ProtNLM"/>
    </source>
</evidence>
<dbReference type="STRING" id="310780.SAMN05216267_103743"/>
<dbReference type="PANTHER" id="PTHR33361:SF15">
    <property type="entry name" value="DUF885 FAMILY LIPOPROTEIN"/>
    <property type="match status" value="1"/>
</dbReference>
<dbReference type="InterPro" id="IPR010281">
    <property type="entry name" value="DUF885"/>
</dbReference>
<proteinExistence type="predicted"/>
<dbReference type="AlphaFoldDB" id="A0A1H8RUX6"/>
<keyword evidence="2" id="KW-1185">Reference proteome</keyword>
<organism evidence="1 2">
    <name type="scientific">Actinacidiphila rubida</name>
    <dbReference type="NCBI Taxonomy" id="310780"/>
    <lineage>
        <taxon>Bacteria</taxon>
        <taxon>Bacillati</taxon>
        <taxon>Actinomycetota</taxon>
        <taxon>Actinomycetes</taxon>
        <taxon>Kitasatosporales</taxon>
        <taxon>Streptomycetaceae</taxon>
        <taxon>Actinacidiphila</taxon>
    </lineage>
</organism>
<reference evidence="1 2" key="1">
    <citation type="submission" date="2016-10" db="EMBL/GenBank/DDBJ databases">
        <authorList>
            <person name="de Groot N.N."/>
        </authorList>
    </citation>
    <scope>NUCLEOTIDE SEQUENCE [LARGE SCALE GENOMIC DNA]</scope>
    <source>
        <strain evidence="1 2">CGMCC 4.2026</strain>
    </source>
</reference>
<dbReference type="PANTHER" id="PTHR33361">
    <property type="entry name" value="GLR0591 PROTEIN"/>
    <property type="match status" value="1"/>
</dbReference>
<accession>A0A1H8RUX6</accession>
<dbReference type="Proteomes" id="UP000181951">
    <property type="component" value="Unassembled WGS sequence"/>
</dbReference>
<dbReference type="EMBL" id="FODD01000037">
    <property type="protein sequence ID" value="SEO70469.1"/>
    <property type="molecule type" value="Genomic_DNA"/>
</dbReference>
<evidence type="ECO:0000313" key="1">
    <source>
        <dbReference type="EMBL" id="SEO70469.1"/>
    </source>
</evidence>
<gene>
    <name evidence="1" type="ORF">SAMN05216267_103743</name>
</gene>
<evidence type="ECO:0000313" key="2">
    <source>
        <dbReference type="Proteomes" id="UP000181951"/>
    </source>
</evidence>